<evidence type="ECO:0000313" key="2">
    <source>
        <dbReference type="EMBL" id="EDM16219.1"/>
    </source>
</evidence>
<gene>
    <name evidence="2" type="ORF">rCG_63685</name>
</gene>
<sequence>MQKECSTLRCSFRPLQCPFGFFRIPFGGWRDGSVVKSTVCSSRGPEFNSQQPRGGSQPSVMGSDALFWCV</sequence>
<organism evidence="2 3">
    <name type="scientific">Rattus norvegicus</name>
    <name type="common">Rat</name>
    <dbReference type="NCBI Taxonomy" id="10116"/>
    <lineage>
        <taxon>Eukaryota</taxon>
        <taxon>Metazoa</taxon>
        <taxon>Chordata</taxon>
        <taxon>Craniata</taxon>
        <taxon>Vertebrata</taxon>
        <taxon>Euteleostomi</taxon>
        <taxon>Mammalia</taxon>
        <taxon>Eutheria</taxon>
        <taxon>Euarchontoglires</taxon>
        <taxon>Glires</taxon>
        <taxon>Rodentia</taxon>
        <taxon>Myomorpha</taxon>
        <taxon>Muroidea</taxon>
        <taxon>Muridae</taxon>
        <taxon>Murinae</taxon>
        <taxon>Rattus</taxon>
    </lineage>
</organism>
<reference evidence="2 3" key="1">
    <citation type="submission" date="2005-09" db="EMBL/GenBank/DDBJ databases">
        <authorList>
            <person name="Mural R.J."/>
            <person name="Li P.W."/>
            <person name="Adams M.D."/>
            <person name="Amanatides P.G."/>
            <person name="Baden-Tillson H."/>
            <person name="Barnstead M."/>
            <person name="Chin S.H."/>
            <person name="Dew I."/>
            <person name="Evans C.A."/>
            <person name="Ferriera S."/>
            <person name="Flanigan M."/>
            <person name="Fosler C."/>
            <person name="Glodek A."/>
            <person name="Gu Z."/>
            <person name="Holt R.A."/>
            <person name="Jennings D."/>
            <person name="Kraft C.L."/>
            <person name="Lu F."/>
            <person name="Nguyen T."/>
            <person name="Nusskern D.R."/>
            <person name="Pfannkoch C.M."/>
            <person name="Sitter C."/>
            <person name="Sutton G.G."/>
            <person name="Venter J.C."/>
            <person name="Wang Z."/>
            <person name="Woodage T."/>
            <person name="Zheng X.H."/>
            <person name="Zhong F."/>
        </authorList>
    </citation>
    <scope>NUCLEOTIDE SEQUENCE [LARGE SCALE GENOMIC DNA]</scope>
    <source>
        <strain>BN</strain>
        <strain evidence="3">Sprague-Dawley</strain>
    </source>
</reference>
<protein>
    <submittedName>
        <fullName evidence="2">RCG63685</fullName>
    </submittedName>
</protein>
<name>A6HRK3_RAT</name>
<dbReference type="Proteomes" id="UP000234681">
    <property type="component" value="Chromosome 7"/>
</dbReference>
<feature type="region of interest" description="Disordered" evidence="1">
    <location>
        <begin position="44"/>
        <end position="70"/>
    </location>
</feature>
<dbReference type="AlphaFoldDB" id="A6HRK3"/>
<proteinExistence type="predicted"/>
<feature type="compositionally biased region" description="Polar residues" evidence="1">
    <location>
        <begin position="44"/>
        <end position="60"/>
    </location>
</feature>
<accession>A6HRK3</accession>
<evidence type="ECO:0000313" key="3">
    <source>
        <dbReference type="Proteomes" id="UP000234681"/>
    </source>
</evidence>
<evidence type="ECO:0000256" key="1">
    <source>
        <dbReference type="SAM" id="MobiDB-lite"/>
    </source>
</evidence>
<dbReference type="EMBL" id="CH473950">
    <property type="protein sequence ID" value="EDM16219.1"/>
    <property type="molecule type" value="Genomic_DNA"/>
</dbReference>